<evidence type="ECO:0000313" key="1">
    <source>
        <dbReference type="EMBL" id="MEX3933293.1"/>
    </source>
</evidence>
<gene>
    <name evidence="1" type="ORF">AB4Y32_16070</name>
</gene>
<name>A0ACC6U0Z4_9BURK</name>
<protein>
    <submittedName>
        <fullName evidence="1">Uncharacterized protein</fullName>
    </submittedName>
</protein>
<organism evidence="1 2">
    <name type="scientific">Paraburkholderia phymatum</name>
    <dbReference type="NCBI Taxonomy" id="148447"/>
    <lineage>
        <taxon>Bacteria</taxon>
        <taxon>Pseudomonadati</taxon>
        <taxon>Pseudomonadota</taxon>
        <taxon>Betaproteobacteria</taxon>
        <taxon>Burkholderiales</taxon>
        <taxon>Burkholderiaceae</taxon>
        <taxon>Paraburkholderia</taxon>
    </lineage>
</organism>
<dbReference type="EMBL" id="JBFRCH010000007">
    <property type="protein sequence ID" value="MEX3933293.1"/>
    <property type="molecule type" value="Genomic_DNA"/>
</dbReference>
<reference evidence="1" key="1">
    <citation type="submission" date="2024-07" db="EMBL/GenBank/DDBJ databases">
        <title>A survey of Mimosa microsymbionts across Brazilian biomes reveals a high diversity of Paraburkholderia nodulating endemic species, but also that Cupriavidus is common as a symbiont of widespread species.</title>
        <authorList>
            <person name="Rouws L."/>
            <person name="Barauna A."/>
            <person name="Beukes C."/>
            <person name="Rouws J.R.C."/>
            <person name="De Faria S.M."/>
            <person name="Gross E."/>
            <person name="Bueno Dos Reis Junior F."/>
            <person name="Simon M.F."/>
            <person name="Maluk M."/>
            <person name="Odee D.W."/>
            <person name="Kenicer G."/>
            <person name="Young J.P.W."/>
            <person name="Reis V.M."/>
            <person name="Zilli J."/>
            <person name="James E.K."/>
        </authorList>
    </citation>
    <scope>NUCLEOTIDE SEQUENCE</scope>
    <source>
        <strain evidence="1">EG181B</strain>
    </source>
</reference>
<dbReference type="Proteomes" id="UP001558850">
    <property type="component" value="Unassembled WGS sequence"/>
</dbReference>
<sequence>MMFKDKYASDVRSSNLAWNDREVKAIDRLTAMGLSDQLGAALFRFKYGSDAAAGKRALHLLAHKMTCNHGFVDTYARKLATACIKEFVLDNCVPCNGAGLILNGARYDKCPKCDGSGVKRYSDTERALAAGLTIESWSKHQKNFDRTMTCMMASVAATGGKVSALMRDAA</sequence>
<accession>A0ACC6U0Z4</accession>
<proteinExistence type="predicted"/>
<evidence type="ECO:0000313" key="2">
    <source>
        <dbReference type="Proteomes" id="UP001558850"/>
    </source>
</evidence>
<keyword evidence="2" id="KW-1185">Reference proteome</keyword>
<comment type="caution">
    <text evidence="1">The sequence shown here is derived from an EMBL/GenBank/DDBJ whole genome shotgun (WGS) entry which is preliminary data.</text>
</comment>